<sequence length="356" mass="39495">MVVTDPDDVEVADIQPTDSNKVLEVKGHAIQANVEVIDMRQFDTNMQVNSCYRIQGFRCKKTENRQQTLENNITLLFGKYTRVTPLQDEGFLDHYFNFVSYNELGPCADARDSILTDYIGIIRTVGNIKEFGDPTTNRILRKNIEIQNLNGNSVTLSLWNEMATRFELQNAMELEQPVIIATCSCSAKRYGGIIQLSATPATSYYLNTKVPEADHIRAVYCFKAIIADVTGSASVTYFSPEADSLLPSCRRKGSPKLILNHAADASTPMLPAIPTEEMTTTSSTNTETPDQKTTVSELSIEKLTPPLVSSEPVEKKQAPKDIGSSSVRKQLFEKPTKEAEAPKAKKPKKYGEPADD</sequence>
<evidence type="ECO:0000256" key="2">
    <source>
        <dbReference type="SAM" id="MobiDB-lite"/>
    </source>
</evidence>
<dbReference type="PANTHER" id="PTHR47165">
    <property type="entry name" value="OS03G0429900 PROTEIN"/>
    <property type="match status" value="1"/>
</dbReference>
<dbReference type="AlphaFoldDB" id="A0A2U1Q0H6"/>
<evidence type="ECO:0000256" key="1">
    <source>
        <dbReference type="ARBA" id="ARBA00023125"/>
    </source>
</evidence>
<dbReference type="InterPro" id="IPR012340">
    <property type="entry name" value="NA-bd_OB-fold"/>
</dbReference>
<dbReference type="Proteomes" id="UP000245207">
    <property type="component" value="Unassembled WGS sequence"/>
</dbReference>
<protein>
    <submittedName>
        <fullName evidence="4">Nucleic acid-binding, OB-fold protein</fullName>
    </submittedName>
</protein>
<dbReference type="Pfam" id="PF16900">
    <property type="entry name" value="REPA_OB_2"/>
    <property type="match status" value="1"/>
</dbReference>
<organism evidence="4 5">
    <name type="scientific">Artemisia annua</name>
    <name type="common">Sweet wormwood</name>
    <dbReference type="NCBI Taxonomy" id="35608"/>
    <lineage>
        <taxon>Eukaryota</taxon>
        <taxon>Viridiplantae</taxon>
        <taxon>Streptophyta</taxon>
        <taxon>Embryophyta</taxon>
        <taxon>Tracheophyta</taxon>
        <taxon>Spermatophyta</taxon>
        <taxon>Magnoliopsida</taxon>
        <taxon>eudicotyledons</taxon>
        <taxon>Gunneridae</taxon>
        <taxon>Pentapetalae</taxon>
        <taxon>asterids</taxon>
        <taxon>campanulids</taxon>
        <taxon>Asterales</taxon>
        <taxon>Asteraceae</taxon>
        <taxon>Asteroideae</taxon>
        <taxon>Anthemideae</taxon>
        <taxon>Artemisiinae</taxon>
        <taxon>Artemisia</taxon>
    </lineage>
</organism>
<reference evidence="4 5" key="1">
    <citation type="journal article" date="2018" name="Mol. Plant">
        <title>The genome of Artemisia annua provides insight into the evolution of Asteraceae family and artemisinin biosynthesis.</title>
        <authorList>
            <person name="Shen Q."/>
            <person name="Zhang L."/>
            <person name="Liao Z."/>
            <person name="Wang S."/>
            <person name="Yan T."/>
            <person name="Shi P."/>
            <person name="Liu M."/>
            <person name="Fu X."/>
            <person name="Pan Q."/>
            <person name="Wang Y."/>
            <person name="Lv Z."/>
            <person name="Lu X."/>
            <person name="Zhang F."/>
            <person name="Jiang W."/>
            <person name="Ma Y."/>
            <person name="Chen M."/>
            <person name="Hao X."/>
            <person name="Li L."/>
            <person name="Tang Y."/>
            <person name="Lv G."/>
            <person name="Zhou Y."/>
            <person name="Sun X."/>
            <person name="Brodelius P.E."/>
            <person name="Rose J.K.C."/>
            <person name="Tang K."/>
        </authorList>
    </citation>
    <scope>NUCLEOTIDE SEQUENCE [LARGE SCALE GENOMIC DNA]</scope>
    <source>
        <strain evidence="5">cv. Huhao1</strain>
        <tissue evidence="4">Leaf</tissue>
    </source>
</reference>
<dbReference type="OrthoDB" id="1751331at2759"/>
<accession>A0A2U1Q0H6</accession>
<feature type="region of interest" description="Disordered" evidence="2">
    <location>
        <begin position="277"/>
        <end position="356"/>
    </location>
</feature>
<dbReference type="InterPro" id="IPR031657">
    <property type="entry name" value="REPA_OB_2"/>
</dbReference>
<evidence type="ECO:0000259" key="3">
    <source>
        <dbReference type="Pfam" id="PF16900"/>
    </source>
</evidence>
<keyword evidence="1" id="KW-0238">DNA-binding</keyword>
<proteinExistence type="predicted"/>
<evidence type="ECO:0000313" key="5">
    <source>
        <dbReference type="Proteomes" id="UP000245207"/>
    </source>
</evidence>
<dbReference type="SUPFAM" id="SSF50249">
    <property type="entry name" value="Nucleic acid-binding proteins"/>
    <property type="match status" value="1"/>
</dbReference>
<dbReference type="CDD" id="cd04481">
    <property type="entry name" value="RPA1_DBD_B_like"/>
    <property type="match status" value="1"/>
</dbReference>
<gene>
    <name evidence="4" type="ORF">CTI12_AA050150</name>
</gene>
<feature type="domain" description="Replication protein A OB" evidence="3">
    <location>
        <begin position="115"/>
        <end position="204"/>
    </location>
</feature>
<name>A0A2U1Q0H6_ARTAN</name>
<comment type="caution">
    <text evidence="4">The sequence shown here is derived from an EMBL/GenBank/DDBJ whole genome shotgun (WGS) entry which is preliminary data.</text>
</comment>
<feature type="compositionally biased region" description="Basic and acidic residues" evidence="2">
    <location>
        <begin position="330"/>
        <end position="356"/>
    </location>
</feature>
<dbReference type="EMBL" id="PKPP01000537">
    <property type="protein sequence ID" value="PWA91520.1"/>
    <property type="molecule type" value="Genomic_DNA"/>
</dbReference>
<keyword evidence="5" id="KW-1185">Reference proteome</keyword>
<dbReference type="PANTHER" id="PTHR47165:SF4">
    <property type="entry name" value="OS03G0429900 PROTEIN"/>
    <property type="match status" value="1"/>
</dbReference>
<dbReference type="GO" id="GO:0003677">
    <property type="term" value="F:DNA binding"/>
    <property type="evidence" value="ECO:0007669"/>
    <property type="project" value="UniProtKB-KW"/>
</dbReference>
<evidence type="ECO:0000313" key="4">
    <source>
        <dbReference type="EMBL" id="PWA91520.1"/>
    </source>
</evidence>
<dbReference type="STRING" id="35608.A0A2U1Q0H6"/>
<feature type="compositionally biased region" description="Low complexity" evidence="2">
    <location>
        <begin position="277"/>
        <end position="288"/>
    </location>
</feature>
<dbReference type="Gene3D" id="2.40.50.140">
    <property type="entry name" value="Nucleic acid-binding proteins"/>
    <property type="match status" value="2"/>
</dbReference>